<dbReference type="Ensembl" id="ENST00000378088.1">
    <property type="protein sequence ID" value="ENSP00000367328.1"/>
    <property type="gene ID" value="ENSG00000070610.15"/>
</dbReference>
<proteinExistence type="evidence at protein level"/>
<evidence type="ECO:0007829" key="5">
    <source>
        <dbReference type="ProteomicsDB" id="A0A0A0MRV1"/>
    </source>
</evidence>
<dbReference type="OpenTargets" id="ENSG00000070610"/>
<reference evidence="2" key="5">
    <citation type="submission" date="2025-09" db="UniProtKB">
        <authorList>
            <consortium name="Ensembl"/>
        </authorList>
    </citation>
    <scope>IDENTIFICATION</scope>
</reference>
<dbReference type="Pfam" id="PF04685">
    <property type="entry name" value="DUF608"/>
    <property type="match status" value="1"/>
</dbReference>
<dbReference type="GeneTree" id="ENSGT00390000010998"/>
<dbReference type="ExpressionAtlas" id="A0A0A0MRV1">
    <property type="expression patterns" value="baseline and differential"/>
</dbReference>
<evidence type="ECO:0000259" key="1">
    <source>
        <dbReference type="Pfam" id="PF04685"/>
    </source>
</evidence>
<feature type="domain" description="Glycosyl-hydrolase family 116 catalytic region" evidence="1">
    <location>
        <begin position="33"/>
        <end position="140"/>
    </location>
</feature>
<reference evidence="2 3" key="1">
    <citation type="journal article" date="2001" name="Nature">
        <title>Initial sequencing and analysis of the human genome.</title>
        <authorList>
            <consortium name="International Human Genome Sequencing Consortium"/>
            <person name="Lander E.S."/>
            <person name="Linton L.M."/>
            <person name="Birren B."/>
            <person name="Nusbaum C."/>
            <person name="Zody M.C."/>
            <person name="Baldwin J."/>
            <person name="Devon K."/>
            <person name="Dewar K."/>
            <person name="Doyle M."/>
            <person name="FitzHugh W."/>
            <person name="Funke R."/>
            <person name="Gage D."/>
            <person name="Harris K."/>
            <person name="Heaford A."/>
            <person name="Howland J."/>
            <person name="Kann L."/>
            <person name="Lehoczky J."/>
            <person name="LeVine R."/>
            <person name="McEwan P."/>
            <person name="McKernan K."/>
            <person name="Meldrim J."/>
            <person name="Mesirov J.P."/>
            <person name="Miranda C."/>
            <person name="Morris W."/>
            <person name="Naylor J."/>
            <person name="Raymond C."/>
            <person name="Rosetti M."/>
            <person name="Santos R."/>
            <person name="Sheridan A."/>
            <person name="Sougnez C."/>
            <person name="Stange-Thomann N."/>
            <person name="Stojanovic N."/>
            <person name="Subramanian A."/>
            <person name="Wyman D."/>
            <person name="Rogers J."/>
            <person name="Sulston J."/>
            <person name="Ainscough R."/>
            <person name="Beck S."/>
            <person name="Bentley D."/>
            <person name="Burton J."/>
            <person name="Clee C."/>
            <person name="Carter N."/>
            <person name="Coulson A."/>
            <person name="Deadman R."/>
            <person name="Deloukas P."/>
            <person name="Dunham A."/>
            <person name="Dunham I."/>
            <person name="Durbin R."/>
            <person name="French L."/>
            <person name="Grafham D."/>
            <person name="Gregory S."/>
            <person name="Hubbard T."/>
            <person name="Humphray S."/>
            <person name="Hunt A."/>
            <person name="Jones M."/>
            <person name="Lloyd C."/>
            <person name="McMurray A."/>
            <person name="Matthews L."/>
            <person name="Mercer S."/>
            <person name="Milne S."/>
            <person name="Mullikin J.C."/>
            <person name="Mungall A."/>
            <person name="Plumb R."/>
            <person name="Ross M."/>
            <person name="Shownkeen R."/>
            <person name="Sims S."/>
            <person name="Waterston R.H."/>
            <person name="Wilson R.K."/>
            <person name="Hillier L.W."/>
            <person name="McPherson J.D."/>
            <person name="Marra M.A."/>
            <person name="Mardis E.R."/>
            <person name="Fulton L.A."/>
            <person name="Chinwalla A.T."/>
            <person name="Pepin K.H."/>
            <person name="Gish W.R."/>
            <person name="Chissoe S.L."/>
            <person name="Wendl M.C."/>
            <person name="Delehaunty K.D."/>
            <person name="Miner T.L."/>
            <person name="Delehaunty A."/>
            <person name="Kramer J.B."/>
            <person name="Cook L.L."/>
            <person name="Fulton R.S."/>
            <person name="Johnson D.L."/>
            <person name="Minx P.J."/>
            <person name="Clifton S.W."/>
            <person name="Hawkins T."/>
            <person name="Branscomb E."/>
            <person name="Predki P."/>
            <person name="Richardson P."/>
            <person name="Wenning S."/>
            <person name="Slezak T."/>
            <person name="Doggett N."/>
            <person name="Cheng J.F."/>
            <person name="Olsen A."/>
            <person name="Lucas S."/>
            <person name="Elkin C."/>
            <person name="Uberbacher E."/>
            <person name="Frazier M."/>
            <person name="Gibbs R.A."/>
            <person name="Muzny D.M."/>
            <person name="Scherer S.E."/>
            <person name="Bouck J.B."/>
            <person name="Sodergren E.J."/>
            <person name="Worley K.C."/>
            <person name="Rives C.M."/>
            <person name="Gorrell J.H."/>
            <person name="Metzker M.L."/>
            <person name="Naylor S.L."/>
            <person name="Kucherlapati R.S."/>
            <person name="Nelson D.L."/>
            <person name="Weinstock G.M."/>
            <person name="Sakaki Y."/>
            <person name="Fujiyama A."/>
            <person name="Hattori M."/>
            <person name="Yada T."/>
            <person name="Toyoda A."/>
            <person name="Itoh T."/>
            <person name="Kawagoe C."/>
            <person name="Watanabe H."/>
            <person name="Totoki Y."/>
            <person name="Taylor T."/>
            <person name="Weissenbach J."/>
            <person name="Heilig R."/>
            <person name="Saurin W."/>
            <person name="Artiguenave F."/>
            <person name="Brottier P."/>
            <person name="Bruls T."/>
            <person name="Pelletier E."/>
            <person name="Robert C."/>
            <person name="Wincker P."/>
            <person name="Smith D.R."/>
            <person name="Doucette-Stamm L."/>
            <person name="Rubenfield M."/>
            <person name="Weinstock K."/>
            <person name="Lee H.M."/>
            <person name="Dubois J."/>
            <person name="Rosenthal A."/>
            <person name="Platzer M."/>
            <person name="Nyakatura G."/>
            <person name="Taudien S."/>
            <person name="Rump A."/>
            <person name="Yang H."/>
            <person name="Yu J."/>
            <person name="Wang J."/>
            <person name="Huang G."/>
            <person name="Gu J."/>
            <person name="Hood L."/>
            <person name="Rowen L."/>
            <person name="Madan A."/>
            <person name="Qin S."/>
            <person name="Davis R.W."/>
            <person name="Federspiel N.A."/>
            <person name="Abola A.P."/>
            <person name="Proctor M.J."/>
            <person name="Myers R.M."/>
            <person name="Schmutz J."/>
            <person name="Dickson M."/>
            <person name="Grimwood J."/>
            <person name="Cox D.R."/>
            <person name="Olson M.V."/>
            <person name="Kaul R."/>
            <person name="Raymond C."/>
            <person name="Shimizu N."/>
            <person name="Kawasaki K."/>
            <person name="Minoshima S."/>
            <person name="Evans G.A."/>
            <person name="Athanasiou M."/>
            <person name="Schultz R."/>
            <person name="Roe B.A."/>
            <person name="Chen F."/>
            <person name="Pan H."/>
            <person name="Ramser J."/>
            <person name="Lehrach H."/>
            <person name="Reinhardt R."/>
            <person name="McCombie W.R."/>
            <person name="de la Bastide M."/>
            <person name="Dedhia N."/>
            <person name="Blocker H."/>
            <person name="Hornischer K."/>
            <person name="Nordsiek G."/>
            <person name="Agarwala R."/>
            <person name="Aravind L."/>
            <person name="Bailey J.A."/>
            <person name="Bateman A."/>
            <person name="Batzoglou S."/>
            <person name="Birney E."/>
            <person name="Bork P."/>
            <person name="Brown D.G."/>
            <person name="Burge C.B."/>
            <person name="Cerutti L."/>
            <person name="Chen H.C."/>
            <person name="Church D."/>
            <person name="Clamp M."/>
            <person name="Copley R.R."/>
            <person name="Doerks T."/>
            <person name="Eddy S.R."/>
            <person name="Eichler E.E."/>
            <person name="Furey T.S."/>
            <person name="Galagan J."/>
            <person name="Gilbert J.G."/>
            <person name="Harmon C."/>
            <person name="Hayashizaki Y."/>
            <person name="Haussler D."/>
            <person name="Hermjakob H."/>
            <person name="Hokamp K."/>
            <person name="Jang W."/>
            <person name="Johnson L.S."/>
            <person name="Jones T.A."/>
            <person name="Kasif S."/>
            <person name="Kaspryzk A."/>
            <person name="Kennedy S."/>
            <person name="Kent W.J."/>
            <person name="Kitts P."/>
            <person name="Koonin E.V."/>
            <person name="Korf I."/>
            <person name="Kulp D."/>
            <person name="Lancet D."/>
            <person name="Lowe T.M."/>
            <person name="McLysaght A."/>
            <person name="Mikkelsen T."/>
            <person name="Moran J.V."/>
            <person name="Mulder N."/>
            <person name="Pollara V.J."/>
            <person name="Ponting C.P."/>
            <person name="Schuler G."/>
            <person name="Schultz J."/>
            <person name="Slater G."/>
            <person name="Smit A.F."/>
            <person name="Stupka E."/>
            <person name="Szustakowski J."/>
            <person name="Thierry-Mieg D."/>
            <person name="Thierry-Mieg J."/>
            <person name="Wagner L."/>
            <person name="Wallis J."/>
            <person name="Wheeler R."/>
            <person name="Williams A."/>
            <person name="Wolf Y.I."/>
            <person name="Wolfe K.H."/>
            <person name="Yang S.P."/>
            <person name="Yeh R.F."/>
            <person name="Collins F."/>
            <person name="Guyer M.S."/>
            <person name="Peterson J."/>
            <person name="Felsenfeld A."/>
            <person name="Wetterstrand K.A."/>
            <person name="Patrinos A."/>
            <person name="Morgan M.J."/>
            <person name="de Jong P."/>
            <person name="Catanese J.J."/>
            <person name="Osoegawa K."/>
            <person name="Shizuya H."/>
            <person name="Choi S."/>
            <person name="Chen Y.J."/>
        </authorList>
    </citation>
    <scope>NUCLEOTIDE SEQUENCE [LARGE SCALE GENOMIC DNA]</scope>
</reference>
<dbReference type="EMBL" id="AL133410">
    <property type="status" value="NOT_ANNOTATED_CDS"/>
    <property type="molecule type" value="Genomic_DNA"/>
</dbReference>
<dbReference type="HGNC" id="HGNC:18986">
    <property type="gene designation" value="GBA2"/>
</dbReference>
<reference evidence="2 3" key="3">
    <citation type="journal article" date="2004" name="Nature">
        <title>Finishing the euchromatic sequence of the human genome.</title>
        <authorList>
            <consortium name="International Human Genome Sequencing Consortium"/>
        </authorList>
    </citation>
    <scope>NUCLEOTIDE SEQUENCE [LARGE SCALE GENOMIC DNA]</scope>
</reference>
<dbReference type="HOGENOM" id="CLU_1554753_0_0_1"/>
<dbReference type="OrthoDB" id="730489at2759"/>
<dbReference type="UCSC" id="uc003zxx.2">
    <property type="organism name" value="human"/>
</dbReference>
<dbReference type="Bgee" id="ENSG00000070610">
    <property type="expression patterns" value="Expressed in metanephros cortex and 175 other cell types or tissues"/>
</dbReference>
<dbReference type="ChiTaRS" id="GBA2">
    <property type="organism name" value="human"/>
</dbReference>
<dbReference type="PANTHER" id="PTHR12654:SF0">
    <property type="entry name" value="NON-LYSOSOMAL GLUCOSYLCERAMIDASE"/>
    <property type="match status" value="1"/>
</dbReference>
<reference evidence="2" key="4">
    <citation type="submission" date="2025-08" db="UniProtKB">
        <authorList>
            <consortium name="Ensembl"/>
        </authorList>
    </citation>
    <scope>IDENTIFICATION</scope>
</reference>
<sequence>MRDCCGMVSSGSLSSLKAAERTPGALFFSSSTPGRYYNYDSSSRPQSRSVMSDQCAGQWFLKACGLGEGDTEVFPTQHVVRALQTIFELNVQAFAGGAMGAVNGMQPHGVPDKSSVQSDEVWVGVVYGLAATMIQEVMHSFSHLSTICILAQKTSSTTKFLQGITQCHLVRL</sequence>
<dbReference type="VEuPathDB" id="HostDB:ENSG00000070610"/>
<dbReference type="Ensembl" id="ENST00000378088.1">
    <property type="protein sequence ID" value="ENSP00000367328.1"/>
    <property type="gene ID" value="ENSG00000070610.14"/>
</dbReference>
<evidence type="ECO:0000313" key="3">
    <source>
        <dbReference type="Proteomes" id="UP000005640"/>
    </source>
</evidence>
<dbReference type="MassIVE" id="A0A0A0MRV1"/>
<dbReference type="InterPro" id="IPR052566">
    <property type="entry name" value="Non-lysos_glucosylceramidase"/>
</dbReference>
<keyword evidence="4 5" id="KW-1267">Proteomics identification</keyword>
<protein>
    <submittedName>
        <fullName evidence="2">Glucosylceramidase beta 2</fullName>
    </submittedName>
</protein>
<dbReference type="Antibodypedia" id="11711">
    <property type="antibodies" value="107 antibodies from 18 providers"/>
</dbReference>
<dbReference type="InterPro" id="IPR006775">
    <property type="entry name" value="GH116_catalytic"/>
</dbReference>
<keyword evidence="3" id="KW-1185">Reference proteome</keyword>
<name>A0A0A0MRV1_HUMAN</name>
<organism evidence="2 3">
    <name type="scientific">Homo sapiens</name>
    <name type="common">Human</name>
    <dbReference type="NCBI Taxonomy" id="9606"/>
    <lineage>
        <taxon>Eukaryota</taxon>
        <taxon>Metazoa</taxon>
        <taxon>Chordata</taxon>
        <taxon>Craniata</taxon>
        <taxon>Vertebrata</taxon>
        <taxon>Euteleostomi</taxon>
        <taxon>Mammalia</taxon>
        <taxon>Eutheria</taxon>
        <taxon>Euarchontoglires</taxon>
        <taxon>Primates</taxon>
        <taxon>Haplorrhini</taxon>
        <taxon>Catarrhini</taxon>
        <taxon>Hominidae</taxon>
        <taxon>Homo</taxon>
    </lineage>
</organism>
<evidence type="ECO:0000313" key="2">
    <source>
        <dbReference type="Ensembl" id="ENSP00000367328.1"/>
    </source>
</evidence>
<dbReference type="PANTHER" id="PTHR12654">
    <property type="entry name" value="BILE ACID BETA-GLUCOSIDASE-RELATED"/>
    <property type="match status" value="1"/>
</dbReference>
<dbReference type="SMR" id="A0A0A0MRV1"/>
<dbReference type="Proteomes" id="UP000005640">
    <property type="component" value="Chromosome 9"/>
</dbReference>
<dbReference type="AlphaFoldDB" id="A0A0A0MRV1"/>
<reference evidence="2 3" key="2">
    <citation type="journal article" date="2004" name="Nature">
        <title>DNA sequence and analysis of human chromosome 9.</title>
        <authorList>
            <person name="Humphray S.J."/>
            <person name="Oliver K."/>
            <person name="Hunt A.R."/>
            <person name="Plumb R.W."/>
            <person name="Loveland J.E."/>
            <person name="Howe K.L."/>
            <person name="Andrews T.D."/>
            <person name="Searle S."/>
            <person name="Hunt S.E."/>
            <person name="Scott C.E."/>
            <person name="Jones M.C."/>
            <person name="Ainscough R."/>
            <person name="Almeida J.P."/>
            <person name="Ambrose K.D."/>
            <person name="Ashwell R.I."/>
            <person name="Babbage A.K."/>
            <person name="Babbage S."/>
            <person name="Bagguley C.L."/>
            <person name="Bailey J."/>
            <person name="Banerjee R."/>
            <person name="Barker D.J."/>
            <person name="Barlow K.F."/>
            <person name="Bates K."/>
            <person name="Beasley H."/>
            <person name="Beasley O."/>
            <person name="Bird C.P."/>
            <person name="Bray-Allen S."/>
            <person name="Brown A.J."/>
            <person name="Brown J.Y."/>
            <person name="Burford D."/>
            <person name="Burrill W."/>
            <person name="Burton J."/>
            <person name="Carder C."/>
            <person name="Carter N.P."/>
            <person name="Chapman J.C."/>
            <person name="Chen Y."/>
            <person name="Clarke G."/>
            <person name="Clark S.Y."/>
            <person name="Clee C.M."/>
            <person name="Clegg S."/>
            <person name="Collier R.E."/>
            <person name="Corby N."/>
            <person name="Crosier M."/>
            <person name="Cummings A.T."/>
            <person name="Davies J."/>
            <person name="Dhami P."/>
            <person name="Dunn M."/>
            <person name="Dutta I."/>
            <person name="Dyer L.W."/>
            <person name="Earthrowl M.E."/>
            <person name="Faulkner L."/>
            <person name="Fleming C.J."/>
            <person name="Frankish A."/>
            <person name="Frankland J.A."/>
            <person name="French L."/>
            <person name="Fricker D.G."/>
            <person name="Garner P."/>
            <person name="Garnett J."/>
            <person name="Ghori J."/>
            <person name="Gilbert J.G."/>
            <person name="Glison C."/>
            <person name="Grafham D.V."/>
            <person name="Gribble S."/>
            <person name="Griffiths C."/>
            <person name="Griffiths-Jones S."/>
            <person name="Grocock R."/>
            <person name="Guy J."/>
            <person name="Hall R.E."/>
            <person name="Hammond S."/>
            <person name="Harley J.L."/>
            <person name="Harrison E.S."/>
            <person name="Hart E.A."/>
            <person name="Heath P.D."/>
            <person name="Henderson C.D."/>
            <person name="Hopkins B.L."/>
            <person name="Howard P.J."/>
            <person name="Howden P.J."/>
            <person name="Huckle E."/>
            <person name="Johnson C."/>
            <person name="Johnson D."/>
            <person name="Joy A.A."/>
            <person name="Kay M."/>
            <person name="Keenan S."/>
            <person name="Kershaw J.K."/>
            <person name="Kimberley A.M."/>
            <person name="King A."/>
            <person name="Knights A."/>
            <person name="Laird G.K."/>
            <person name="Langford C."/>
            <person name="Lawlor S."/>
            <person name="Leongamornlert D.A."/>
            <person name="Leversha M."/>
            <person name="Lloyd C."/>
            <person name="Lloyd D.M."/>
            <person name="Lovell J."/>
            <person name="Martin S."/>
            <person name="Mashreghi-Mohammadi M."/>
            <person name="Matthews L."/>
            <person name="McLaren S."/>
            <person name="McLay K.E."/>
            <person name="McMurray A."/>
            <person name="Milne S."/>
            <person name="Nickerson T."/>
            <person name="Nisbett J."/>
            <person name="Nordsiek G."/>
            <person name="Pearce A.V."/>
            <person name="Peck A.I."/>
            <person name="Porter K.M."/>
            <person name="Pandian R."/>
            <person name="Pelan S."/>
            <person name="Phillimore B."/>
            <person name="Povey S."/>
            <person name="Ramsey Y."/>
            <person name="Rand V."/>
            <person name="Scharfe M."/>
            <person name="Sehra H.K."/>
            <person name="Shownkeen R."/>
            <person name="Sims S.K."/>
            <person name="Skuce C.D."/>
            <person name="Smith M."/>
            <person name="Steward C.A."/>
            <person name="Swarbreck D."/>
            <person name="Sycamore N."/>
            <person name="Tester J."/>
            <person name="Thorpe A."/>
            <person name="Tracey A."/>
            <person name="Tromans A."/>
            <person name="Thomas D.W."/>
            <person name="Wall M."/>
            <person name="Wallis J.M."/>
            <person name="West A.P."/>
            <person name="Whitehead S.L."/>
            <person name="Willey D.L."/>
            <person name="Williams S.A."/>
            <person name="Wilming L."/>
            <person name="Wray P.W."/>
            <person name="Young L."/>
            <person name="Ashurst J.L."/>
            <person name="Coulson A."/>
            <person name="Blocker H."/>
            <person name="Durbin R."/>
            <person name="Sulston J.E."/>
            <person name="Hubbard T."/>
            <person name="Jackson M.J."/>
            <person name="Bentley D.R."/>
            <person name="Beck S."/>
            <person name="Rogers J."/>
            <person name="Dunham I."/>
        </authorList>
    </citation>
    <scope>NUCLEOTIDE SEQUENCE [LARGE SCALE GENOMIC DNA]</scope>
</reference>
<evidence type="ECO:0007829" key="4">
    <source>
        <dbReference type="PeptideAtlas" id="A0A0A0MRV1"/>
    </source>
</evidence>
<accession>A0A0A0MRV1</accession>
<dbReference type="GO" id="GO:0004553">
    <property type="term" value="F:hydrolase activity, hydrolyzing O-glycosyl compounds"/>
    <property type="evidence" value="ECO:0007669"/>
    <property type="project" value="InterPro"/>
</dbReference>
<gene>
    <name evidence="2" type="primary">GBA2</name>
</gene>